<evidence type="ECO:0000313" key="5">
    <source>
        <dbReference type="Proteomes" id="UP000734854"/>
    </source>
</evidence>
<reference evidence="4 5" key="1">
    <citation type="submission" date="2020-08" db="EMBL/GenBank/DDBJ databases">
        <title>Plant Genome Project.</title>
        <authorList>
            <person name="Zhang R.-G."/>
        </authorList>
    </citation>
    <scope>NUCLEOTIDE SEQUENCE [LARGE SCALE GENOMIC DNA]</scope>
    <source>
        <tissue evidence="4">Rhizome</tissue>
    </source>
</reference>
<dbReference type="FunFam" id="3.30.559.10:FF:000015">
    <property type="entry name" value="Spermidine hydroxycinnamoyl transferase"/>
    <property type="match status" value="1"/>
</dbReference>
<dbReference type="InterPro" id="IPR023213">
    <property type="entry name" value="CAT-like_dom_sf"/>
</dbReference>
<dbReference type="Gene3D" id="3.30.559.10">
    <property type="entry name" value="Chloramphenicol acetyltransferase-like domain"/>
    <property type="match status" value="2"/>
</dbReference>
<dbReference type="GO" id="GO:0016747">
    <property type="term" value="F:acyltransferase activity, transferring groups other than amino-acyl groups"/>
    <property type="evidence" value="ECO:0007669"/>
    <property type="project" value="TreeGrafter"/>
</dbReference>
<evidence type="ECO:0000256" key="1">
    <source>
        <dbReference type="ARBA" id="ARBA00009861"/>
    </source>
</evidence>
<protein>
    <submittedName>
        <fullName evidence="4">Uncharacterized protein</fullName>
    </submittedName>
</protein>
<proteinExistence type="inferred from homology"/>
<accession>A0A8J5H072</accession>
<comment type="similarity">
    <text evidence="1">Belongs to the plant acyltransferase family.</text>
</comment>
<dbReference type="PANTHER" id="PTHR31642">
    <property type="entry name" value="TRICHOTHECENE 3-O-ACETYLTRANSFERASE"/>
    <property type="match status" value="1"/>
</dbReference>
<keyword evidence="3" id="KW-0012">Acyltransferase</keyword>
<dbReference type="InterPro" id="IPR050317">
    <property type="entry name" value="Plant_Fungal_Acyltransferase"/>
</dbReference>
<dbReference type="AlphaFoldDB" id="A0A8J5H072"/>
<dbReference type="Proteomes" id="UP000734854">
    <property type="component" value="Unassembled WGS sequence"/>
</dbReference>
<evidence type="ECO:0000313" key="4">
    <source>
        <dbReference type="EMBL" id="KAG6517976.1"/>
    </source>
</evidence>
<dbReference type="FunFam" id="3.30.559.10:FF:000008">
    <property type="entry name" value="Tryptamine hydroxycinnamoyl transferase"/>
    <property type="match status" value="1"/>
</dbReference>
<evidence type="ECO:0000256" key="3">
    <source>
        <dbReference type="ARBA" id="ARBA00023315"/>
    </source>
</evidence>
<name>A0A8J5H072_ZINOF</name>
<keyword evidence="5" id="KW-1185">Reference proteome</keyword>
<dbReference type="EMBL" id="JACMSC010000006">
    <property type="protein sequence ID" value="KAG6517976.1"/>
    <property type="molecule type" value="Genomic_DNA"/>
</dbReference>
<gene>
    <name evidence="4" type="ORF">ZIOFF_021376</name>
</gene>
<dbReference type="PANTHER" id="PTHR31642:SF11">
    <property type="entry name" value="SHIKIMATE O-HYDROXYCINNAMOYLTRANSFERASE"/>
    <property type="match status" value="1"/>
</dbReference>
<dbReference type="Pfam" id="PF02458">
    <property type="entry name" value="Transferase"/>
    <property type="match status" value="1"/>
</dbReference>
<sequence length="465" mass="50774">MFWLLKTLTEAHVTRSLRRAFITCSCCGGGAMVVINVRQSTMVRPAEATPQRRLWLSNLDLLMPHYHTLSVYFYRPDGSANFFDAAVLRDSLARVLVPFYPMAGRLARGQDGRVVIDCNGEGALFVEADAEATVDDFGDFAPTGELEQLVPKPNADYTDGISAFPLLLLQVTHFKCGGAALGVGAQHHSVDGVAGLHFINSWSDVARGLGIALQPIIDRTLLRARDPPNPSFTHIEYQPPPSMNTTSDAQVPSPAAAVGIFKFTREQLNRLKAKAPPGGNYSTYVLLAAHVWRCACIARDLPPDQMTKMYIPTDGRQRVQPPLPQGYFGNVIFSTTPIATAGQVTSPEGGPSPAAKIIQEALVRMDASYLQSALDYLEMRPNQKALVRGPHTFRCPSLCFTSWARLPIHDADFGWGRPIFMGPGRIAYEGQSYVLPSAAGDGGLSVAISLQPHHMLKFPKLIYDI</sequence>
<keyword evidence="2" id="KW-0808">Transferase</keyword>
<comment type="caution">
    <text evidence="4">The sequence shown here is derived from an EMBL/GenBank/DDBJ whole genome shotgun (WGS) entry which is preliminary data.</text>
</comment>
<organism evidence="4 5">
    <name type="scientific">Zingiber officinale</name>
    <name type="common">Ginger</name>
    <name type="synonym">Amomum zingiber</name>
    <dbReference type="NCBI Taxonomy" id="94328"/>
    <lineage>
        <taxon>Eukaryota</taxon>
        <taxon>Viridiplantae</taxon>
        <taxon>Streptophyta</taxon>
        <taxon>Embryophyta</taxon>
        <taxon>Tracheophyta</taxon>
        <taxon>Spermatophyta</taxon>
        <taxon>Magnoliopsida</taxon>
        <taxon>Liliopsida</taxon>
        <taxon>Zingiberales</taxon>
        <taxon>Zingiberaceae</taxon>
        <taxon>Zingiber</taxon>
    </lineage>
</organism>
<evidence type="ECO:0000256" key="2">
    <source>
        <dbReference type="ARBA" id="ARBA00022679"/>
    </source>
</evidence>